<proteinExistence type="predicted"/>
<dbReference type="AlphaFoldDB" id="A0A2S4UN86"/>
<accession>A0A2S4UN86</accession>
<keyword evidence="3" id="KW-1185">Reference proteome</keyword>
<dbReference type="VEuPathDB" id="FungiDB:PSHT_14812"/>
<protein>
    <recommendedName>
        <fullName evidence="1">Tet-like 2OG-Fe(II) oxygenase domain-containing protein</fullName>
    </recommendedName>
</protein>
<evidence type="ECO:0000259" key="1">
    <source>
        <dbReference type="Pfam" id="PF20515"/>
    </source>
</evidence>
<name>A0A2S4UN86_9BASI</name>
<feature type="domain" description="Tet-like 2OG-Fe(II) oxygenase" evidence="1">
    <location>
        <begin position="79"/>
        <end position="205"/>
    </location>
</feature>
<evidence type="ECO:0000313" key="2">
    <source>
        <dbReference type="EMBL" id="POV98785.1"/>
    </source>
</evidence>
<organism evidence="2 3">
    <name type="scientific">Puccinia striiformis</name>
    <dbReference type="NCBI Taxonomy" id="27350"/>
    <lineage>
        <taxon>Eukaryota</taxon>
        <taxon>Fungi</taxon>
        <taxon>Dikarya</taxon>
        <taxon>Basidiomycota</taxon>
        <taxon>Pucciniomycotina</taxon>
        <taxon>Pucciniomycetes</taxon>
        <taxon>Pucciniales</taxon>
        <taxon>Pucciniaceae</taxon>
        <taxon>Puccinia</taxon>
    </lineage>
</organism>
<reference evidence="2" key="1">
    <citation type="submission" date="2017-12" db="EMBL/GenBank/DDBJ databases">
        <title>Gene loss provides genomic basis for host adaptation in cereal stripe rust fungi.</title>
        <authorList>
            <person name="Xia C."/>
        </authorList>
    </citation>
    <scope>NUCLEOTIDE SEQUENCE [LARGE SCALE GENOMIC DNA]</scope>
    <source>
        <strain evidence="2">93-210</strain>
    </source>
</reference>
<dbReference type="InterPro" id="IPR046798">
    <property type="entry name" value="2OG-FeII_Oxy_6"/>
</dbReference>
<sequence length="219" mass="24867">MHQNLTNCEKKCKKTCWMKGEAASETKEGLLVWICKPEAGQIYNNFIPRIKKQILTQACIKHALDFVKSPTFLTFHLPCNERDDINFLAEFFHSHKSFVNPVSGFNGPCLGGRMNMLGWHKCMKPNKRVGIYLAQPKITKKISAFTEFVIELAKSPGGRSKKIADNALQKNHQLMKKLDMPSFANTKLNEDKSKFDALCLVAYTYAILQRTTLSQTGHI</sequence>
<gene>
    <name evidence="2" type="ORF">PSTT_14188</name>
</gene>
<evidence type="ECO:0000313" key="3">
    <source>
        <dbReference type="Proteomes" id="UP000239156"/>
    </source>
</evidence>
<dbReference type="Pfam" id="PF20515">
    <property type="entry name" value="2OG-FeII_Oxy_6"/>
    <property type="match status" value="1"/>
</dbReference>
<dbReference type="Proteomes" id="UP000239156">
    <property type="component" value="Unassembled WGS sequence"/>
</dbReference>
<feature type="non-terminal residue" evidence="2">
    <location>
        <position position="219"/>
    </location>
</feature>
<comment type="caution">
    <text evidence="2">The sequence shown here is derived from an EMBL/GenBank/DDBJ whole genome shotgun (WGS) entry which is preliminary data.</text>
</comment>
<dbReference type="VEuPathDB" id="FungiDB:PSTT_14188"/>
<dbReference type="EMBL" id="PKSL01000216">
    <property type="protein sequence ID" value="POV98785.1"/>
    <property type="molecule type" value="Genomic_DNA"/>
</dbReference>